<name>A0A225SVQ3_9BURK</name>
<evidence type="ECO:0000256" key="1">
    <source>
        <dbReference type="ARBA" id="ARBA00007734"/>
    </source>
</evidence>
<proteinExistence type="inferred from homology"/>
<feature type="domain" description="Transglycosylase SLT" evidence="3">
    <location>
        <begin position="314"/>
        <end position="405"/>
    </location>
</feature>
<gene>
    <name evidence="4" type="ORF">CEJ45_08495</name>
</gene>
<accession>A0A225SVQ3</accession>
<keyword evidence="5" id="KW-1185">Reference proteome</keyword>
<feature type="region of interest" description="Disordered" evidence="2">
    <location>
        <begin position="631"/>
        <end position="700"/>
    </location>
</feature>
<dbReference type="Gene3D" id="1.10.530.10">
    <property type="match status" value="1"/>
</dbReference>
<dbReference type="EMBL" id="NJGV01000006">
    <property type="protein sequence ID" value="OWY35302.1"/>
    <property type="molecule type" value="Genomic_DNA"/>
</dbReference>
<comment type="caution">
    <text evidence="4">The sequence shown here is derived from an EMBL/GenBank/DDBJ whole genome shotgun (WGS) entry which is preliminary data.</text>
</comment>
<sequence>MIESMFQDSTDKVLDDRVARPVATPPAKPSFGMSLWNTTKALPKGVATGATESAAFGSDILGAFGSVQAGYGIQADPAMLFDEDMRERVQGAEGEKARADVQSGAAFTSDTGTGLRATARTMMPDPATANVAESILFGLGRFAAKAVGYSIAATPIPGAVLTGTDEAFVEAEKLKAEGVDFQTRTKAAAVAGGAAAAATALPVAGRTVAQTVGLVAAGGPGGFIAQQAATRSILQNAGYDKIAEQYDPFDPVGLAVATLIPAGFGAYASRGLRGARPVAAPVDAAASRELVAMGMNERQALRYDDARLDAYAVTAAQRAGVPPEVLLAAKNAGERSSSSAATSPVGAKGIMQFMDATWAQYGKGNVRDPVASIDAGAAYLADLGKQYGGDWRAALAHYNGGTLAGKAVQAGKAPPAAETRAYLERTDKFIAERQGTEAGRAAASDPEAVAAARVNLIRDTVNSWNLKDPADIAGAQEHLAAFARAADQIGAGERVSVSDTLNLDNLAQARMLNDFGSRMEEVRAALLQDAGNVAEPGAIRSMRDELATLRQQLPDTSDTAVRARAKEIQAEGGSYKQALAAAKKELDGRSQDVNQRIDLLLQQIDRNAEATRANEQIAQLDQQIAQVRQQRAAIDAPTPKRSALAVQQALAEPPAKSAKSGTAESGTSAATKAPEAAPPAPKAATEAAPGGTSAAETGTSGGQAGAVAAVLDGQTAEIARLSPDMMVQLEGMDTPLPLADALAKVKEQAAAETKDAGLLQVAAECFLRNS</sequence>
<evidence type="ECO:0000256" key="2">
    <source>
        <dbReference type="SAM" id="MobiDB-lite"/>
    </source>
</evidence>
<dbReference type="InterPro" id="IPR023346">
    <property type="entry name" value="Lysozyme-like_dom_sf"/>
</dbReference>
<comment type="similarity">
    <text evidence="1">Belongs to the transglycosylase Slt family.</text>
</comment>
<dbReference type="AlphaFoldDB" id="A0A225SVQ3"/>
<protein>
    <recommendedName>
        <fullName evidence="3">Transglycosylase SLT domain-containing protein</fullName>
    </recommendedName>
</protein>
<dbReference type="PANTHER" id="PTHR37423">
    <property type="entry name" value="SOLUBLE LYTIC MUREIN TRANSGLYCOSYLASE-RELATED"/>
    <property type="match status" value="1"/>
</dbReference>
<reference evidence="4 5" key="1">
    <citation type="journal article" date="2010" name="Int. J. Syst. Evol. Microbiol.">
        <title>Reclassification of Herbaspirillum putei as a later heterotypic synonym of Herbaspirillum huttiense, with the description of H. huttiense subsp. huttiense subsp. nov. and H. huttiense subsp. putei subsp. nov., comb. nov., and description of Herbaspirillum aquaticum sp. nov.</title>
        <authorList>
            <person name="Dobritsa A.P."/>
            <person name="Reddy M.C."/>
            <person name="Samadpour M."/>
        </authorList>
    </citation>
    <scope>NUCLEOTIDE SEQUENCE [LARGE SCALE GENOMIC DNA]</scope>
    <source>
        <strain evidence="4 5">IEH 4430</strain>
    </source>
</reference>
<evidence type="ECO:0000313" key="5">
    <source>
        <dbReference type="Proteomes" id="UP000214747"/>
    </source>
</evidence>
<dbReference type="InterPro" id="IPR008258">
    <property type="entry name" value="Transglycosylase_SLT_dom_1"/>
</dbReference>
<dbReference type="Pfam" id="PF01464">
    <property type="entry name" value="SLT"/>
    <property type="match status" value="1"/>
</dbReference>
<feature type="compositionally biased region" description="Low complexity" evidence="2">
    <location>
        <begin position="682"/>
        <end position="698"/>
    </location>
</feature>
<organism evidence="4 5">
    <name type="scientific">Herbaspirillum aquaticum</name>
    <dbReference type="NCBI Taxonomy" id="568783"/>
    <lineage>
        <taxon>Bacteria</taxon>
        <taxon>Pseudomonadati</taxon>
        <taxon>Pseudomonadota</taxon>
        <taxon>Betaproteobacteria</taxon>
        <taxon>Burkholderiales</taxon>
        <taxon>Oxalobacteraceae</taxon>
        <taxon>Herbaspirillum</taxon>
    </lineage>
</organism>
<evidence type="ECO:0000259" key="3">
    <source>
        <dbReference type="Pfam" id="PF01464"/>
    </source>
</evidence>
<evidence type="ECO:0000313" key="4">
    <source>
        <dbReference type="EMBL" id="OWY35302.1"/>
    </source>
</evidence>
<dbReference type="CDD" id="cd00254">
    <property type="entry name" value="LT-like"/>
    <property type="match status" value="1"/>
</dbReference>
<feature type="compositionally biased region" description="Polar residues" evidence="2">
    <location>
        <begin position="659"/>
        <end position="668"/>
    </location>
</feature>
<dbReference type="Proteomes" id="UP000214747">
    <property type="component" value="Unassembled WGS sequence"/>
</dbReference>
<dbReference type="SUPFAM" id="SSF53955">
    <property type="entry name" value="Lysozyme-like"/>
    <property type="match status" value="1"/>
</dbReference>
<dbReference type="PANTHER" id="PTHR37423:SF2">
    <property type="entry name" value="MEMBRANE-BOUND LYTIC MUREIN TRANSGLYCOSYLASE C"/>
    <property type="match status" value="1"/>
</dbReference>